<evidence type="ECO:0000313" key="1">
    <source>
        <dbReference type="EMBL" id="OSJ29996.1"/>
    </source>
</evidence>
<comment type="caution">
    <text evidence="1">The sequence shown here is derived from an EMBL/GenBank/DDBJ whole genome shotgun (WGS) entry which is preliminary data.</text>
</comment>
<organism evidence="1 2">
    <name type="scientific">Bradyrhizobium japonicum</name>
    <dbReference type="NCBI Taxonomy" id="375"/>
    <lineage>
        <taxon>Bacteria</taxon>
        <taxon>Pseudomonadati</taxon>
        <taxon>Pseudomonadota</taxon>
        <taxon>Alphaproteobacteria</taxon>
        <taxon>Hyphomicrobiales</taxon>
        <taxon>Nitrobacteraceae</taxon>
        <taxon>Bradyrhizobium</taxon>
    </lineage>
</organism>
<sequence length="146" mass="14386">MTHSKLLQDTRQLTYAGAAIAIEAAVARSKKIAAPECIAVVDAGGNLLAFARVEGAAVLAREPAVAKAATAASLAMPTGGIPFEFGANLGFASQGGIVNLGGGFPIIFNGHVLGAIGVGSGTTEQDVAVAEAGRDAVLAALSAQTD</sequence>
<protein>
    <submittedName>
        <fullName evidence="1">Glcg protein</fullName>
    </submittedName>
</protein>
<reference evidence="1 2" key="1">
    <citation type="submission" date="2017-03" db="EMBL/GenBank/DDBJ databases">
        <title>Whole genome sequences of fourteen strains of Bradyrhizobium canariense and one strain of Bradyrhizobium japonicum isolated from Lupinus (Papilionoideae: Genisteae) species in Algeria.</title>
        <authorList>
            <person name="Crovadore J."/>
            <person name="Chekireb D."/>
            <person name="Brachmann A."/>
            <person name="Chablais R."/>
            <person name="Cochard B."/>
            <person name="Lefort F."/>
        </authorList>
    </citation>
    <scope>NUCLEOTIDE SEQUENCE [LARGE SCALE GENOMIC DNA]</scope>
    <source>
        <strain evidence="1 2">UBMA197</strain>
    </source>
</reference>
<dbReference type="PANTHER" id="PTHR34309">
    <property type="entry name" value="SLR1406 PROTEIN"/>
    <property type="match status" value="1"/>
</dbReference>
<gene>
    <name evidence="1" type="ORF">BSZ19_25945</name>
</gene>
<dbReference type="InterPro" id="IPR038084">
    <property type="entry name" value="PduO/GlcC-like_sf"/>
</dbReference>
<dbReference type="Proteomes" id="UP000193335">
    <property type="component" value="Unassembled WGS sequence"/>
</dbReference>
<name>A0A1Y2JL79_BRAJP</name>
<proteinExistence type="predicted"/>
<dbReference type="EMBL" id="NAFL01000263">
    <property type="protein sequence ID" value="OSJ29996.1"/>
    <property type="molecule type" value="Genomic_DNA"/>
</dbReference>
<dbReference type="AlphaFoldDB" id="A0A1Y2JL79"/>
<dbReference type="SUPFAM" id="SSF143744">
    <property type="entry name" value="GlcG-like"/>
    <property type="match status" value="1"/>
</dbReference>
<dbReference type="Gene3D" id="3.30.450.150">
    <property type="entry name" value="Haem-degrading domain"/>
    <property type="match status" value="1"/>
</dbReference>
<dbReference type="InterPro" id="IPR005624">
    <property type="entry name" value="PduO/GlcC-like"/>
</dbReference>
<dbReference type="PANTHER" id="PTHR34309:SF1">
    <property type="entry name" value="PROTEIN GLCG"/>
    <property type="match status" value="1"/>
</dbReference>
<dbReference type="Pfam" id="PF03928">
    <property type="entry name" value="HbpS-like"/>
    <property type="match status" value="1"/>
</dbReference>
<evidence type="ECO:0000313" key="2">
    <source>
        <dbReference type="Proteomes" id="UP000193335"/>
    </source>
</evidence>
<accession>A0A1Y2JL79</accession>
<dbReference type="RefSeq" id="WP_085402266.1">
    <property type="nucleotide sequence ID" value="NZ_NAFL01000263.1"/>
</dbReference>
<dbReference type="InterPro" id="IPR052517">
    <property type="entry name" value="GlcG_carb_metab_protein"/>
</dbReference>